<evidence type="ECO:0000313" key="8">
    <source>
        <dbReference type="Proteomes" id="UP000031586"/>
    </source>
</evidence>
<organism evidence="7 8">
    <name type="scientific">Vibrio owensii CAIM 1854 = LMG 25443</name>
    <dbReference type="NCBI Taxonomy" id="1229493"/>
    <lineage>
        <taxon>Bacteria</taxon>
        <taxon>Pseudomonadati</taxon>
        <taxon>Pseudomonadota</taxon>
        <taxon>Gammaproteobacteria</taxon>
        <taxon>Vibrionales</taxon>
        <taxon>Vibrionaceae</taxon>
        <taxon>Vibrio</taxon>
    </lineage>
</organism>
<keyword evidence="3 7" id="KW-0808">Transferase</keyword>
<dbReference type="SUPFAM" id="SSF53335">
    <property type="entry name" value="S-adenosyl-L-methionine-dependent methyltransferases"/>
    <property type="match status" value="1"/>
</dbReference>
<evidence type="ECO:0000256" key="1">
    <source>
        <dbReference type="ARBA" id="ARBA00010815"/>
    </source>
</evidence>
<protein>
    <submittedName>
        <fullName evidence="7">Cyclopropane fatty acyl phospholipid synthase</fullName>
        <ecNumber evidence="7">2.1.1.79</ecNumber>
    </submittedName>
</protein>
<dbReference type="EC" id="2.1.1.79" evidence="7"/>
<dbReference type="Pfam" id="PF02353">
    <property type="entry name" value="CMAS"/>
    <property type="match status" value="1"/>
</dbReference>
<dbReference type="AlphaFoldDB" id="A0A0C1VUP9"/>
<keyword evidence="5" id="KW-0443">Lipid metabolism</keyword>
<dbReference type="PANTHER" id="PTHR43667">
    <property type="entry name" value="CYCLOPROPANE-FATTY-ACYL-PHOSPHOLIPID SYNTHASE"/>
    <property type="match status" value="1"/>
</dbReference>
<evidence type="ECO:0000256" key="5">
    <source>
        <dbReference type="ARBA" id="ARBA00023098"/>
    </source>
</evidence>
<dbReference type="Gene3D" id="3.40.50.150">
    <property type="entry name" value="Vaccinia Virus protein VP39"/>
    <property type="match status" value="1"/>
</dbReference>
<evidence type="ECO:0000256" key="3">
    <source>
        <dbReference type="ARBA" id="ARBA00022679"/>
    </source>
</evidence>
<evidence type="ECO:0000256" key="2">
    <source>
        <dbReference type="ARBA" id="ARBA00022603"/>
    </source>
</evidence>
<gene>
    <name evidence="7" type="ORF">H735_07900</name>
</gene>
<feature type="active site" evidence="6">
    <location>
        <position position="351"/>
    </location>
</feature>
<evidence type="ECO:0000256" key="4">
    <source>
        <dbReference type="ARBA" id="ARBA00022691"/>
    </source>
</evidence>
<dbReference type="RefSeq" id="WP_020195597.1">
    <property type="nucleotide sequence ID" value="NZ_BAOH01000024.1"/>
</dbReference>
<name>A0A0C1VUP9_9VIBR</name>
<dbReference type="PANTHER" id="PTHR43667:SF1">
    <property type="entry name" value="CYCLOPROPANE-FATTY-ACYL-PHOSPHOLIPID SYNTHASE"/>
    <property type="match status" value="1"/>
</dbReference>
<evidence type="ECO:0000256" key="6">
    <source>
        <dbReference type="PIRSR" id="PIRSR003085-1"/>
    </source>
</evidence>
<dbReference type="GeneID" id="67380377"/>
<keyword evidence="4" id="KW-0949">S-adenosyl-L-methionine</keyword>
<dbReference type="PATRIC" id="fig|1229493.5.peg.668"/>
<dbReference type="CDD" id="cd02440">
    <property type="entry name" value="AdoMet_MTases"/>
    <property type="match status" value="1"/>
</dbReference>
<reference evidence="7 8" key="1">
    <citation type="submission" date="2014-07" db="EMBL/GenBank/DDBJ databases">
        <title>Unique and conserved regions in Vibrio harveyi and related species in comparison with the shrimp pathogen Vibrio harveyi CAIM 1792.</title>
        <authorList>
            <person name="Espinoza-Valles I."/>
            <person name="Vora G."/>
            <person name="Leekitcharoenphon P."/>
            <person name="Ussery D."/>
            <person name="Hoj L."/>
            <person name="Gomez-Gil B."/>
        </authorList>
    </citation>
    <scope>NUCLEOTIDE SEQUENCE [LARGE SCALE GENOMIC DNA]</scope>
    <source>
        <strain evidence="8">CAIM 1854 / LMG 25443</strain>
    </source>
</reference>
<comment type="similarity">
    <text evidence="1">Belongs to the CFA/CMAS family.</text>
</comment>
<dbReference type="GO" id="GO:0032259">
    <property type="term" value="P:methylation"/>
    <property type="evidence" value="ECO:0007669"/>
    <property type="project" value="UniProtKB-KW"/>
</dbReference>
<accession>A0A0C1VUP9</accession>
<dbReference type="Proteomes" id="UP000031586">
    <property type="component" value="Unassembled WGS sequence"/>
</dbReference>
<dbReference type="InterPro" id="IPR003333">
    <property type="entry name" value="CMAS"/>
</dbReference>
<dbReference type="InterPro" id="IPR029063">
    <property type="entry name" value="SAM-dependent_MTases_sf"/>
</dbReference>
<dbReference type="NCBIfam" id="NF008686">
    <property type="entry name" value="PRK11705.1"/>
    <property type="match status" value="1"/>
</dbReference>
<dbReference type="GO" id="GO:0008610">
    <property type="term" value="P:lipid biosynthetic process"/>
    <property type="evidence" value="ECO:0007669"/>
    <property type="project" value="InterPro"/>
</dbReference>
<proteinExistence type="inferred from homology"/>
<comment type="caution">
    <text evidence="7">The sequence shown here is derived from an EMBL/GenBank/DDBJ whole genome shotgun (WGS) entry which is preliminary data.</text>
</comment>
<dbReference type="PIRSF" id="PIRSF003085">
    <property type="entry name" value="CMAS"/>
    <property type="match status" value="1"/>
</dbReference>
<evidence type="ECO:0000313" key="7">
    <source>
        <dbReference type="EMBL" id="KIF53668.1"/>
    </source>
</evidence>
<sequence length="381" mass="44038">MNKLEEMFKEALAPAGITINGSKPWDIQVFNPKVYELVMQSGSLGLGEAYMSKMWDCSRLDQFFERVLLNDIEGKLGLAEKLKFASSAAKLKLKSWVNPQSIERCKFDVPHHYDIGNKLYQKMLDSRMTYTCGYWNRAATLDEAQEHKMDLICRKLDLQPGMRILDIGCGWGSFMIYAAKKYGVICDGLTLSKEQKKLGSKLAIENGVVANFILKDYREFKPTVQYDRLVSIGMIEHVGPKNYAEYFECAERFMKDDGVFLLHTIGSHHSTTASDPWISKYIFPNGVIPSMKNLAEAMEDRFNIEDVHNFGEDYDKTLMCWFSNFQHSWNQIKGDYSEDFYRMWKYYLLSCAGAFRSRDLSLWQLALTKIGRRRPLTVRSM</sequence>
<dbReference type="EMBL" id="JPRD01000013">
    <property type="protein sequence ID" value="KIF53668.1"/>
    <property type="molecule type" value="Genomic_DNA"/>
</dbReference>
<dbReference type="InterPro" id="IPR050723">
    <property type="entry name" value="CFA/CMAS"/>
</dbReference>
<keyword evidence="2 7" id="KW-0489">Methyltransferase</keyword>
<dbReference type="GO" id="GO:0008825">
    <property type="term" value="F:cyclopropane-fatty-acyl-phospholipid synthase activity"/>
    <property type="evidence" value="ECO:0007669"/>
    <property type="project" value="UniProtKB-EC"/>
</dbReference>